<dbReference type="InterPro" id="IPR013785">
    <property type="entry name" value="Aldolase_TIM"/>
</dbReference>
<comment type="pathway">
    <text evidence="2 8">Amino-acid biosynthesis; L-tryptophan biosynthesis; L-tryptophan from chorismate: step 4/5.</text>
</comment>
<keyword evidence="6 8" id="KW-0057">Aromatic amino acid biosynthesis</keyword>
<comment type="similarity">
    <text evidence="8">Belongs to the TrpC family.</text>
</comment>
<evidence type="ECO:0000313" key="10">
    <source>
        <dbReference type="EMBL" id="GAA0224219.1"/>
    </source>
</evidence>
<dbReference type="CDD" id="cd00331">
    <property type="entry name" value="IGPS"/>
    <property type="match status" value="1"/>
</dbReference>
<evidence type="ECO:0000256" key="1">
    <source>
        <dbReference type="ARBA" id="ARBA00001633"/>
    </source>
</evidence>
<keyword evidence="11" id="KW-1185">Reference proteome</keyword>
<dbReference type="NCBIfam" id="NF001373">
    <property type="entry name" value="PRK00278.1-6"/>
    <property type="match status" value="1"/>
</dbReference>
<dbReference type="NCBIfam" id="NF001377">
    <property type="entry name" value="PRK00278.2-4"/>
    <property type="match status" value="1"/>
</dbReference>
<sequence length="264" mass="29115">MNDILARILDTKRTEVATARQMRSESEVLREAQSRQDIRGFARAIEDKIAQGKPAVIAEIKKASPSKGVIREDFRPADIAASYACHGAACLSVLTDVQYFQGGYDHLRQARAACSLPVLRKDFLIDPYQVIHARALGADCVLLIAAALAPGQLRELEAVAADLGMDVLVEVHDRQELDAALSLNTPLIGINNRNLRTFETRLETTLSMLEDLPEGKRVVTESGILLPEDVDRMREHGVQAFLVGEAFMRAEDPGTALHELFFAR</sequence>
<name>A0ABN0TKW0_9BURK</name>
<keyword evidence="5 8" id="KW-0822">Tryptophan biosynthesis</keyword>
<evidence type="ECO:0000256" key="8">
    <source>
        <dbReference type="HAMAP-Rule" id="MF_00134"/>
    </source>
</evidence>
<evidence type="ECO:0000259" key="9">
    <source>
        <dbReference type="Pfam" id="PF00218"/>
    </source>
</evidence>
<dbReference type="HAMAP" id="MF_00134_B">
    <property type="entry name" value="IGPS_B"/>
    <property type="match status" value="1"/>
</dbReference>
<organism evidence="10 11">
    <name type="scientific">Castellaniella daejeonensis</name>
    <dbReference type="NCBI Taxonomy" id="659013"/>
    <lineage>
        <taxon>Bacteria</taxon>
        <taxon>Pseudomonadati</taxon>
        <taxon>Pseudomonadota</taxon>
        <taxon>Betaproteobacteria</taxon>
        <taxon>Burkholderiales</taxon>
        <taxon>Alcaligenaceae</taxon>
        <taxon>Castellaniella</taxon>
    </lineage>
</organism>
<dbReference type="Pfam" id="PF00218">
    <property type="entry name" value="IGPS"/>
    <property type="match status" value="1"/>
</dbReference>
<gene>
    <name evidence="8 10" type="primary">trpC</name>
    <name evidence="10" type="ORF">GCM10009125_11500</name>
</gene>
<dbReference type="SUPFAM" id="SSF51366">
    <property type="entry name" value="Ribulose-phoshate binding barrel"/>
    <property type="match status" value="1"/>
</dbReference>
<dbReference type="InterPro" id="IPR001468">
    <property type="entry name" value="Indole-3-GlycerolPSynthase_CS"/>
</dbReference>
<dbReference type="PANTHER" id="PTHR22854">
    <property type="entry name" value="TRYPTOPHAN BIOSYNTHESIS PROTEIN"/>
    <property type="match status" value="1"/>
</dbReference>
<proteinExistence type="inferred from homology"/>
<accession>A0ABN0TKW0</accession>
<dbReference type="Proteomes" id="UP001501176">
    <property type="component" value="Unassembled WGS sequence"/>
</dbReference>
<protein>
    <recommendedName>
        <fullName evidence="8">Indole-3-glycerol phosphate synthase</fullName>
        <shortName evidence="8">IGPS</shortName>
        <ecNumber evidence="8">4.1.1.48</ecNumber>
    </recommendedName>
</protein>
<evidence type="ECO:0000256" key="3">
    <source>
        <dbReference type="ARBA" id="ARBA00022605"/>
    </source>
</evidence>
<dbReference type="EC" id="4.1.1.48" evidence="8"/>
<evidence type="ECO:0000256" key="7">
    <source>
        <dbReference type="ARBA" id="ARBA00023239"/>
    </source>
</evidence>
<dbReference type="RefSeq" id="WP_325123756.1">
    <property type="nucleotide sequence ID" value="NZ_BAAAFN010000009.1"/>
</dbReference>
<dbReference type="InterPro" id="IPR045186">
    <property type="entry name" value="Indole-3-glycerol_P_synth"/>
</dbReference>
<evidence type="ECO:0000256" key="5">
    <source>
        <dbReference type="ARBA" id="ARBA00022822"/>
    </source>
</evidence>
<keyword evidence="7 8" id="KW-0456">Lyase</keyword>
<dbReference type="PANTHER" id="PTHR22854:SF2">
    <property type="entry name" value="INDOLE-3-GLYCEROL-PHOSPHATE SYNTHASE"/>
    <property type="match status" value="1"/>
</dbReference>
<dbReference type="PROSITE" id="PS00614">
    <property type="entry name" value="IGPS"/>
    <property type="match status" value="1"/>
</dbReference>
<comment type="catalytic activity">
    <reaction evidence="1 8">
        <text>1-(2-carboxyphenylamino)-1-deoxy-D-ribulose 5-phosphate + H(+) = (1S,2R)-1-C-(indol-3-yl)glycerol 3-phosphate + CO2 + H2O</text>
        <dbReference type="Rhea" id="RHEA:23476"/>
        <dbReference type="ChEBI" id="CHEBI:15377"/>
        <dbReference type="ChEBI" id="CHEBI:15378"/>
        <dbReference type="ChEBI" id="CHEBI:16526"/>
        <dbReference type="ChEBI" id="CHEBI:58613"/>
        <dbReference type="ChEBI" id="CHEBI:58866"/>
        <dbReference type="EC" id="4.1.1.48"/>
    </reaction>
</comment>
<keyword evidence="4 8" id="KW-0210">Decarboxylase</keyword>
<evidence type="ECO:0000313" key="11">
    <source>
        <dbReference type="Proteomes" id="UP001501176"/>
    </source>
</evidence>
<dbReference type="NCBIfam" id="NF001370">
    <property type="entry name" value="PRK00278.1-2"/>
    <property type="match status" value="1"/>
</dbReference>
<dbReference type="Gene3D" id="3.20.20.70">
    <property type="entry name" value="Aldolase class I"/>
    <property type="match status" value="1"/>
</dbReference>
<evidence type="ECO:0000256" key="6">
    <source>
        <dbReference type="ARBA" id="ARBA00023141"/>
    </source>
</evidence>
<reference evidence="10 11" key="1">
    <citation type="journal article" date="2019" name="Int. J. Syst. Evol. Microbiol.">
        <title>The Global Catalogue of Microorganisms (GCM) 10K type strain sequencing project: providing services to taxonomists for standard genome sequencing and annotation.</title>
        <authorList>
            <consortium name="The Broad Institute Genomics Platform"/>
            <consortium name="The Broad Institute Genome Sequencing Center for Infectious Disease"/>
            <person name="Wu L."/>
            <person name="Ma J."/>
        </authorList>
    </citation>
    <scope>NUCLEOTIDE SEQUENCE [LARGE SCALE GENOMIC DNA]</scope>
    <source>
        <strain evidence="10 11">JCM 16240</strain>
    </source>
</reference>
<feature type="domain" description="Indole-3-glycerol phosphate synthase" evidence="9">
    <location>
        <begin position="5"/>
        <end position="260"/>
    </location>
</feature>
<dbReference type="EMBL" id="BAAAFN010000009">
    <property type="protein sequence ID" value="GAA0224219.1"/>
    <property type="molecule type" value="Genomic_DNA"/>
</dbReference>
<dbReference type="InterPro" id="IPR013798">
    <property type="entry name" value="Indole-3-glycerol_P_synth_dom"/>
</dbReference>
<keyword evidence="3 8" id="KW-0028">Amino-acid biosynthesis</keyword>
<dbReference type="InterPro" id="IPR011060">
    <property type="entry name" value="RibuloseP-bd_barrel"/>
</dbReference>
<comment type="caution">
    <text evidence="10">The sequence shown here is derived from an EMBL/GenBank/DDBJ whole genome shotgun (WGS) entry which is preliminary data.</text>
</comment>
<evidence type="ECO:0000256" key="2">
    <source>
        <dbReference type="ARBA" id="ARBA00004696"/>
    </source>
</evidence>
<evidence type="ECO:0000256" key="4">
    <source>
        <dbReference type="ARBA" id="ARBA00022793"/>
    </source>
</evidence>